<comment type="caution">
    <text evidence="6">The sequence shown here is derived from an EMBL/GenBank/DDBJ whole genome shotgun (WGS) entry which is preliminary data.</text>
</comment>
<feature type="domain" description="Protein kinase" evidence="5">
    <location>
        <begin position="1"/>
        <end position="91"/>
    </location>
</feature>
<evidence type="ECO:0000259" key="5">
    <source>
        <dbReference type="PROSITE" id="PS50011"/>
    </source>
</evidence>
<evidence type="ECO:0000256" key="1">
    <source>
        <dbReference type="ARBA" id="ARBA00012202"/>
    </source>
</evidence>
<dbReference type="SUPFAM" id="SSF56112">
    <property type="entry name" value="Protein kinase-like (PK-like)"/>
    <property type="match status" value="1"/>
</dbReference>
<dbReference type="PANTHER" id="PTHR11920">
    <property type="entry name" value="GUANYLYL CYCLASE"/>
    <property type="match status" value="1"/>
</dbReference>
<keyword evidence="3" id="KW-0456">Lyase</keyword>
<evidence type="ECO:0000313" key="6">
    <source>
        <dbReference type="EMBL" id="KAJ8301629.1"/>
    </source>
</evidence>
<name>A0ABQ9E8G5_TEGGR</name>
<keyword evidence="4" id="KW-0141">cGMP biosynthesis</keyword>
<dbReference type="EMBL" id="JARBDR010000918">
    <property type="protein sequence ID" value="KAJ8301629.1"/>
    <property type="molecule type" value="Genomic_DNA"/>
</dbReference>
<keyword evidence="7" id="KW-1185">Reference proteome</keyword>
<protein>
    <recommendedName>
        <fullName evidence="1">guanylate cyclase</fullName>
        <ecNumber evidence="1">4.6.1.2</ecNumber>
    </recommendedName>
</protein>
<gene>
    <name evidence="6" type="ORF">KUTeg_020616</name>
</gene>
<organism evidence="6 7">
    <name type="scientific">Tegillarca granosa</name>
    <name type="common">Malaysian cockle</name>
    <name type="synonym">Anadara granosa</name>
    <dbReference type="NCBI Taxonomy" id="220873"/>
    <lineage>
        <taxon>Eukaryota</taxon>
        <taxon>Metazoa</taxon>
        <taxon>Spiralia</taxon>
        <taxon>Lophotrochozoa</taxon>
        <taxon>Mollusca</taxon>
        <taxon>Bivalvia</taxon>
        <taxon>Autobranchia</taxon>
        <taxon>Pteriomorphia</taxon>
        <taxon>Arcoida</taxon>
        <taxon>Arcoidea</taxon>
        <taxon>Arcidae</taxon>
        <taxon>Tegillarca</taxon>
    </lineage>
</organism>
<evidence type="ECO:0000256" key="2">
    <source>
        <dbReference type="ARBA" id="ARBA00022741"/>
    </source>
</evidence>
<dbReference type="PROSITE" id="PS50011">
    <property type="entry name" value="PROTEIN_KINASE_DOM"/>
    <property type="match status" value="1"/>
</dbReference>
<keyword evidence="2" id="KW-0547">Nucleotide-binding</keyword>
<sequence>MKVNLQDVIENESIELDWTFRHSLINDIIRGMQYLHNSDVKVHGRLRSSTCVVDSRFLLKLSCYGPKCFYEHEARQLGKEFKNDNSKYYKD</sequence>
<dbReference type="InterPro" id="IPR050401">
    <property type="entry name" value="Cyclic_nucleotide_synthase"/>
</dbReference>
<dbReference type="PANTHER" id="PTHR11920:SF494">
    <property type="entry name" value="ATRIAL NATRIURETIC PEPTIDE RECEPTOR 2"/>
    <property type="match status" value="1"/>
</dbReference>
<dbReference type="Gene3D" id="1.10.510.10">
    <property type="entry name" value="Transferase(Phosphotransferase) domain 1"/>
    <property type="match status" value="1"/>
</dbReference>
<evidence type="ECO:0000256" key="3">
    <source>
        <dbReference type="ARBA" id="ARBA00023239"/>
    </source>
</evidence>
<dbReference type="InterPro" id="IPR011009">
    <property type="entry name" value="Kinase-like_dom_sf"/>
</dbReference>
<reference evidence="6 7" key="1">
    <citation type="submission" date="2022-12" db="EMBL/GenBank/DDBJ databases">
        <title>Chromosome-level genome of Tegillarca granosa.</title>
        <authorList>
            <person name="Kim J."/>
        </authorList>
    </citation>
    <scope>NUCLEOTIDE SEQUENCE [LARGE SCALE GENOMIC DNA]</scope>
    <source>
        <strain evidence="6">Teg-2019</strain>
        <tissue evidence="6">Adductor muscle</tissue>
    </source>
</reference>
<accession>A0ABQ9E8G5</accession>
<evidence type="ECO:0000256" key="4">
    <source>
        <dbReference type="ARBA" id="ARBA00023293"/>
    </source>
</evidence>
<proteinExistence type="predicted"/>
<evidence type="ECO:0000313" key="7">
    <source>
        <dbReference type="Proteomes" id="UP001217089"/>
    </source>
</evidence>
<dbReference type="EC" id="4.6.1.2" evidence="1"/>
<dbReference type="Proteomes" id="UP001217089">
    <property type="component" value="Unassembled WGS sequence"/>
</dbReference>
<dbReference type="InterPro" id="IPR000719">
    <property type="entry name" value="Prot_kinase_dom"/>
</dbReference>